<comment type="caution">
    <text evidence="3">The sequence shown here is derived from an EMBL/GenBank/DDBJ whole genome shotgun (WGS) entry which is preliminary data.</text>
</comment>
<dbReference type="GO" id="GO:0006281">
    <property type="term" value="P:DNA repair"/>
    <property type="evidence" value="ECO:0007669"/>
    <property type="project" value="UniProtKB-KW"/>
</dbReference>
<dbReference type="Proteomes" id="UP001314205">
    <property type="component" value="Unassembled WGS sequence"/>
</dbReference>
<dbReference type="GO" id="GO:0016787">
    <property type="term" value="F:hydrolase activity"/>
    <property type="evidence" value="ECO:0007669"/>
    <property type="project" value="UniProtKB-KW"/>
</dbReference>
<proteinExistence type="inferred from homology"/>
<dbReference type="GO" id="GO:0006310">
    <property type="term" value="P:DNA recombination"/>
    <property type="evidence" value="ECO:0007669"/>
    <property type="project" value="UniProtKB-KW"/>
</dbReference>
<dbReference type="Gene3D" id="3.40.50.300">
    <property type="entry name" value="P-loop containing nucleotide triphosphate hydrolases"/>
    <property type="match status" value="1"/>
</dbReference>
<dbReference type="GO" id="GO:0043139">
    <property type="term" value="F:5'-3' DNA helicase activity"/>
    <property type="evidence" value="ECO:0007669"/>
    <property type="project" value="UniProtKB-EC"/>
</dbReference>
<evidence type="ECO:0000313" key="3">
    <source>
        <dbReference type="EMBL" id="CAK1598151.1"/>
    </source>
</evidence>
<keyword evidence="1" id="KW-0347">Helicase</keyword>
<evidence type="ECO:0000259" key="2">
    <source>
        <dbReference type="Pfam" id="PF05970"/>
    </source>
</evidence>
<sequence length="175" mass="19880">MRCENVPRETGLKNIRDDQIINADEHINQNQDDYCEDVEERGAMPDDIFLNNIRGLNIQQKNLCQRISTAIEKDLHGDDEKLFLFITGGASSGKSFVITLLLKHIKRSYAPTVDLLLKPKFVEVGSLTGVAARQVLGKTLHSLFSLPIEKGNSTAYRRLTGENLEQERRKWRNIS</sequence>
<gene>
    <name evidence="3" type="ORF">PARMNEM_LOCUS17183</name>
</gene>
<keyword evidence="1" id="KW-0234">DNA repair</keyword>
<dbReference type="GO" id="GO:0000723">
    <property type="term" value="P:telomere maintenance"/>
    <property type="evidence" value="ECO:0007669"/>
    <property type="project" value="InterPro"/>
</dbReference>
<evidence type="ECO:0000256" key="1">
    <source>
        <dbReference type="RuleBase" id="RU363044"/>
    </source>
</evidence>
<dbReference type="InterPro" id="IPR010285">
    <property type="entry name" value="DNA_helicase_pif1-like_DEAD"/>
</dbReference>
<reference evidence="3 4" key="1">
    <citation type="submission" date="2023-11" db="EMBL/GenBank/DDBJ databases">
        <authorList>
            <person name="Hedman E."/>
            <person name="Englund M."/>
            <person name="Stromberg M."/>
            <person name="Nyberg Akerstrom W."/>
            <person name="Nylinder S."/>
            <person name="Jareborg N."/>
            <person name="Kallberg Y."/>
            <person name="Kronander E."/>
        </authorList>
    </citation>
    <scope>NUCLEOTIDE SEQUENCE [LARGE SCALE GENOMIC DNA]</scope>
</reference>
<protein>
    <recommendedName>
        <fullName evidence="1">ATP-dependent DNA helicase</fullName>
        <ecNumber evidence="1">5.6.2.3</ecNumber>
    </recommendedName>
</protein>
<keyword evidence="1" id="KW-0067">ATP-binding</keyword>
<keyword evidence="1" id="KW-0233">DNA recombination</keyword>
<organism evidence="3 4">
    <name type="scientific">Parnassius mnemosyne</name>
    <name type="common">clouded apollo</name>
    <dbReference type="NCBI Taxonomy" id="213953"/>
    <lineage>
        <taxon>Eukaryota</taxon>
        <taxon>Metazoa</taxon>
        <taxon>Ecdysozoa</taxon>
        <taxon>Arthropoda</taxon>
        <taxon>Hexapoda</taxon>
        <taxon>Insecta</taxon>
        <taxon>Pterygota</taxon>
        <taxon>Neoptera</taxon>
        <taxon>Endopterygota</taxon>
        <taxon>Lepidoptera</taxon>
        <taxon>Glossata</taxon>
        <taxon>Ditrysia</taxon>
        <taxon>Papilionoidea</taxon>
        <taxon>Papilionidae</taxon>
        <taxon>Parnassiinae</taxon>
        <taxon>Parnassini</taxon>
        <taxon>Parnassius</taxon>
        <taxon>Driopa</taxon>
    </lineage>
</organism>
<dbReference type="EMBL" id="CAVLGL010000098">
    <property type="protein sequence ID" value="CAK1598151.1"/>
    <property type="molecule type" value="Genomic_DNA"/>
</dbReference>
<dbReference type="InterPro" id="IPR027417">
    <property type="entry name" value="P-loop_NTPase"/>
</dbReference>
<comment type="similarity">
    <text evidence="1">Belongs to the helicase family.</text>
</comment>
<keyword evidence="1" id="KW-0227">DNA damage</keyword>
<keyword evidence="4" id="KW-1185">Reference proteome</keyword>
<comment type="catalytic activity">
    <reaction evidence="1">
        <text>ATP + H2O = ADP + phosphate + H(+)</text>
        <dbReference type="Rhea" id="RHEA:13065"/>
        <dbReference type="ChEBI" id="CHEBI:15377"/>
        <dbReference type="ChEBI" id="CHEBI:15378"/>
        <dbReference type="ChEBI" id="CHEBI:30616"/>
        <dbReference type="ChEBI" id="CHEBI:43474"/>
        <dbReference type="ChEBI" id="CHEBI:456216"/>
        <dbReference type="EC" id="5.6.2.3"/>
    </reaction>
</comment>
<dbReference type="PANTHER" id="PTHR47642">
    <property type="entry name" value="ATP-DEPENDENT DNA HELICASE"/>
    <property type="match status" value="1"/>
</dbReference>
<comment type="cofactor">
    <cofactor evidence="1">
        <name>Mg(2+)</name>
        <dbReference type="ChEBI" id="CHEBI:18420"/>
    </cofactor>
</comment>
<dbReference type="SUPFAM" id="SSF52540">
    <property type="entry name" value="P-loop containing nucleoside triphosphate hydrolases"/>
    <property type="match status" value="1"/>
</dbReference>
<dbReference type="AlphaFoldDB" id="A0AAV1LRU2"/>
<accession>A0AAV1LRU2</accession>
<dbReference type="GO" id="GO:0005524">
    <property type="term" value="F:ATP binding"/>
    <property type="evidence" value="ECO:0007669"/>
    <property type="project" value="UniProtKB-KW"/>
</dbReference>
<name>A0AAV1LRU2_9NEOP</name>
<keyword evidence="1" id="KW-0547">Nucleotide-binding</keyword>
<evidence type="ECO:0000313" key="4">
    <source>
        <dbReference type="Proteomes" id="UP001314205"/>
    </source>
</evidence>
<dbReference type="EC" id="5.6.2.3" evidence="1"/>
<keyword evidence="1" id="KW-0378">Hydrolase</keyword>
<dbReference type="InterPro" id="IPR051055">
    <property type="entry name" value="PIF1_helicase"/>
</dbReference>
<feature type="domain" description="DNA helicase Pif1-like DEAD-box helicase" evidence="2">
    <location>
        <begin position="56"/>
        <end position="155"/>
    </location>
</feature>
<dbReference type="Pfam" id="PF05970">
    <property type="entry name" value="PIF1"/>
    <property type="match status" value="1"/>
</dbReference>